<comment type="similarity">
    <text evidence="2">Belongs to the methyltransferase superfamily. L-isoaspartyl/D-aspartyl protein methyltransferase family.</text>
</comment>
<dbReference type="SUPFAM" id="SSF53335">
    <property type="entry name" value="S-adenosyl-L-methionine-dependent methyltransferases"/>
    <property type="match status" value="2"/>
</dbReference>
<gene>
    <name evidence="9" type="ORF">JX265_008824</name>
</gene>
<dbReference type="OrthoDB" id="73890at2759"/>
<evidence type="ECO:0000256" key="2">
    <source>
        <dbReference type="ARBA" id="ARBA00005369"/>
    </source>
</evidence>
<dbReference type="Pfam" id="PF01135">
    <property type="entry name" value="PCMT"/>
    <property type="match status" value="3"/>
</dbReference>
<dbReference type="GO" id="GO:0004719">
    <property type="term" value="F:protein-L-isoaspartate (D-aspartate) O-methyltransferase activity"/>
    <property type="evidence" value="ECO:0007669"/>
    <property type="project" value="UniProtKB-EC"/>
</dbReference>
<evidence type="ECO:0000256" key="1">
    <source>
        <dbReference type="ARBA" id="ARBA00004496"/>
    </source>
</evidence>
<dbReference type="InterPro" id="IPR000682">
    <property type="entry name" value="PCMT"/>
</dbReference>
<evidence type="ECO:0000256" key="4">
    <source>
        <dbReference type="ARBA" id="ARBA00022490"/>
    </source>
</evidence>
<dbReference type="EMBL" id="JAFIMR010000025">
    <property type="protein sequence ID" value="KAI1863607.1"/>
    <property type="molecule type" value="Genomic_DNA"/>
</dbReference>
<dbReference type="GO" id="GO:0032259">
    <property type="term" value="P:methylation"/>
    <property type="evidence" value="ECO:0007669"/>
    <property type="project" value="UniProtKB-KW"/>
</dbReference>
<dbReference type="Proteomes" id="UP000829685">
    <property type="component" value="Unassembled WGS sequence"/>
</dbReference>
<dbReference type="AlphaFoldDB" id="A0A9P9WHB3"/>
<dbReference type="Gene3D" id="3.40.50.150">
    <property type="entry name" value="Vaccinia Virus protein VP39"/>
    <property type="match status" value="1"/>
</dbReference>
<dbReference type="PANTHER" id="PTHR11579:SF0">
    <property type="entry name" value="PROTEIN-L-ISOASPARTATE(D-ASPARTATE) O-METHYLTRANSFERASE"/>
    <property type="match status" value="1"/>
</dbReference>
<comment type="subcellular location">
    <subcellularLocation>
        <location evidence="1">Cytoplasm</location>
    </subcellularLocation>
</comment>
<accession>A0A9P9WHB3</accession>
<protein>
    <recommendedName>
        <fullName evidence="3">protein-L-isoaspartate(D-aspartate) O-methyltransferase</fullName>
        <ecNumber evidence="3">2.1.1.77</ecNumber>
    </recommendedName>
</protein>
<proteinExistence type="inferred from homology"/>
<evidence type="ECO:0000256" key="6">
    <source>
        <dbReference type="ARBA" id="ARBA00022679"/>
    </source>
</evidence>
<keyword evidence="6" id="KW-0808">Transferase</keyword>
<dbReference type="PANTHER" id="PTHR11579">
    <property type="entry name" value="PROTEIN-L-ISOASPARTATE O-METHYLTRANSFERASE"/>
    <property type="match status" value="1"/>
</dbReference>
<dbReference type="GO" id="GO:0005737">
    <property type="term" value="C:cytoplasm"/>
    <property type="evidence" value="ECO:0007669"/>
    <property type="project" value="UniProtKB-SubCell"/>
</dbReference>
<sequence>MAWRSSGSSNAALVENMWDHGLLTSPIVKAAFLKVDRAHYAPSAPYQDSPQSIGHGATISAPHMHANAVESLLEYVLPAVAVAGTGDASAIKDGEGREVAPGRKDSKIDDEVAGLDVEGVRGRPRRVLDIGSGSGYLTHVMAELAGEGSVVVGIEHIDELRDLGEANMAKSPEGRALLESGRVRFRVGDGRKGWSEPSPGDALPGVGGKATSGSRDEGEEGGWDAIHVGAAALELHQELVDQLRSPGRMFIPVGGKDGWDQFIWTVDKDRKGKVTKKKLYGVRYVPLTDAPARRRS</sequence>
<evidence type="ECO:0000313" key="10">
    <source>
        <dbReference type="Proteomes" id="UP000829685"/>
    </source>
</evidence>
<organism evidence="9 10">
    <name type="scientific">Neoarthrinium moseri</name>
    <dbReference type="NCBI Taxonomy" id="1658444"/>
    <lineage>
        <taxon>Eukaryota</taxon>
        <taxon>Fungi</taxon>
        <taxon>Dikarya</taxon>
        <taxon>Ascomycota</taxon>
        <taxon>Pezizomycotina</taxon>
        <taxon>Sordariomycetes</taxon>
        <taxon>Xylariomycetidae</taxon>
        <taxon>Amphisphaeriales</taxon>
        <taxon>Apiosporaceae</taxon>
        <taxon>Neoarthrinium</taxon>
    </lineage>
</organism>
<keyword evidence="4" id="KW-0963">Cytoplasm</keyword>
<evidence type="ECO:0000256" key="8">
    <source>
        <dbReference type="SAM" id="MobiDB-lite"/>
    </source>
</evidence>
<reference evidence="9" key="1">
    <citation type="submission" date="2021-03" db="EMBL/GenBank/DDBJ databases">
        <title>Revisited historic fungal species revealed as producer of novel bioactive compounds through whole genome sequencing and comparative genomics.</title>
        <authorList>
            <person name="Vignolle G.A."/>
            <person name="Hochenegger N."/>
            <person name="Mach R.L."/>
            <person name="Mach-Aigner A.R."/>
            <person name="Javad Rahimi M."/>
            <person name="Salim K.A."/>
            <person name="Chan C.M."/>
            <person name="Lim L.B.L."/>
            <person name="Cai F."/>
            <person name="Druzhinina I.S."/>
            <person name="U'Ren J.M."/>
            <person name="Derntl C."/>
        </authorList>
    </citation>
    <scope>NUCLEOTIDE SEQUENCE</scope>
    <source>
        <strain evidence="9">TUCIM 5799</strain>
    </source>
</reference>
<evidence type="ECO:0000256" key="3">
    <source>
        <dbReference type="ARBA" id="ARBA00011890"/>
    </source>
</evidence>
<dbReference type="InterPro" id="IPR029063">
    <property type="entry name" value="SAM-dependent_MTases_sf"/>
</dbReference>
<keyword evidence="7" id="KW-0949">S-adenosyl-L-methionine</keyword>
<keyword evidence="5" id="KW-0489">Methyltransferase</keyword>
<keyword evidence="10" id="KW-1185">Reference proteome</keyword>
<dbReference type="EC" id="2.1.1.77" evidence="3"/>
<evidence type="ECO:0000256" key="5">
    <source>
        <dbReference type="ARBA" id="ARBA00022603"/>
    </source>
</evidence>
<evidence type="ECO:0000256" key="7">
    <source>
        <dbReference type="ARBA" id="ARBA00022691"/>
    </source>
</evidence>
<feature type="region of interest" description="Disordered" evidence="8">
    <location>
        <begin position="189"/>
        <end position="221"/>
    </location>
</feature>
<name>A0A9P9WHB3_9PEZI</name>
<comment type="caution">
    <text evidence="9">The sequence shown here is derived from an EMBL/GenBank/DDBJ whole genome shotgun (WGS) entry which is preliminary data.</text>
</comment>
<dbReference type="CDD" id="cd02440">
    <property type="entry name" value="AdoMet_MTases"/>
    <property type="match status" value="1"/>
</dbReference>
<evidence type="ECO:0000313" key="9">
    <source>
        <dbReference type="EMBL" id="KAI1863607.1"/>
    </source>
</evidence>